<organism evidence="1 2">
    <name type="scientific">Vigna unguiculata</name>
    <name type="common">Cowpea</name>
    <dbReference type="NCBI Taxonomy" id="3917"/>
    <lineage>
        <taxon>Eukaryota</taxon>
        <taxon>Viridiplantae</taxon>
        <taxon>Streptophyta</taxon>
        <taxon>Embryophyta</taxon>
        <taxon>Tracheophyta</taxon>
        <taxon>Spermatophyta</taxon>
        <taxon>Magnoliopsida</taxon>
        <taxon>eudicotyledons</taxon>
        <taxon>Gunneridae</taxon>
        <taxon>Pentapetalae</taxon>
        <taxon>rosids</taxon>
        <taxon>fabids</taxon>
        <taxon>Fabales</taxon>
        <taxon>Fabaceae</taxon>
        <taxon>Papilionoideae</taxon>
        <taxon>50 kb inversion clade</taxon>
        <taxon>NPAAA clade</taxon>
        <taxon>indigoferoid/millettioid clade</taxon>
        <taxon>Phaseoleae</taxon>
        <taxon>Vigna</taxon>
    </lineage>
</organism>
<evidence type="ECO:0000313" key="1">
    <source>
        <dbReference type="EMBL" id="QCD82305.1"/>
    </source>
</evidence>
<protein>
    <submittedName>
        <fullName evidence="1">Uncharacterized protein</fullName>
    </submittedName>
</protein>
<dbReference type="EMBL" id="CP039346">
    <property type="protein sequence ID" value="QCD82305.1"/>
    <property type="molecule type" value="Genomic_DNA"/>
</dbReference>
<dbReference type="AlphaFoldDB" id="A0A4D6L1G2"/>
<name>A0A4D6L1G2_VIGUN</name>
<evidence type="ECO:0000313" key="2">
    <source>
        <dbReference type="Proteomes" id="UP000501690"/>
    </source>
</evidence>
<proteinExistence type="predicted"/>
<gene>
    <name evidence="1" type="ORF">DEO72_LG2g2640</name>
</gene>
<sequence length="203" mass="22792">MTTIRVVKHVILACVMYARNSFIPLKPDKSCVCETQGKQHSYRVLVNKAHPNYISINEKRQEKPYTRPQREGRGTVKCFECRGDHFRRVCPELLRVEPEKKKCYNCRKPVEATLLPGFGEQVIVVPLLGFGEQVSGGLLLGFDEQARVVVCKSCCLRVLVEAALLPGFGEQVRGITCPFRCVGTQGERFLPRSIGAQGKELVN</sequence>
<accession>A0A4D6L1G2</accession>
<reference evidence="1 2" key="1">
    <citation type="submission" date="2019-04" db="EMBL/GenBank/DDBJ databases">
        <title>An improved genome assembly and genetic linkage map for asparagus bean, Vigna unguiculata ssp. sesquipedialis.</title>
        <authorList>
            <person name="Xia Q."/>
            <person name="Zhang R."/>
            <person name="Dong Y."/>
        </authorList>
    </citation>
    <scope>NUCLEOTIDE SEQUENCE [LARGE SCALE GENOMIC DNA]</scope>
    <source>
        <tissue evidence="1">Leaf</tissue>
    </source>
</reference>
<keyword evidence="2" id="KW-1185">Reference proteome</keyword>
<dbReference type="Proteomes" id="UP000501690">
    <property type="component" value="Linkage Group LG2"/>
</dbReference>
<dbReference type="Gene3D" id="4.10.60.10">
    <property type="entry name" value="Zinc finger, CCHC-type"/>
    <property type="match status" value="1"/>
</dbReference>